<feature type="domain" description="Ketoreductase" evidence="4">
    <location>
        <begin position="9"/>
        <end position="194"/>
    </location>
</feature>
<dbReference type="Pfam" id="PF00106">
    <property type="entry name" value="adh_short"/>
    <property type="match status" value="1"/>
</dbReference>
<gene>
    <name evidence="5" type="ORF">AT728_36955</name>
</gene>
<dbReference type="OrthoDB" id="3743899at2"/>
<keyword evidence="2" id="KW-0560">Oxidoreductase</keyword>
<comment type="similarity">
    <text evidence="1">Belongs to the short-chain dehydrogenases/reductases (SDR) family.</text>
</comment>
<comment type="caution">
    <text evidence="5">The sequence shown here is derived from an EMBL/GenBank/DDBJ whole genome shotgun (WGS) entry which is preliminary data.</text>
</comment>
<organism evidence="5 6">
    <name type="scientific">Streptomyces silvensis</name>
    <dbReference type="NCBI Taxonomy" id="1765722"/>
    <lineage>
        <taxon>Bacteria</taxon>
        <taxon>Bacillati</taxon>
        <taxon>Actinomycetota</taxon>
        <taxon>Actinomycetes</taxon>
        <taxon>Kitasatosporales</taxon>
        <taxon>Streptomycetaceae</taxon>
        <taxon>Streptomyces</taxon>
    </lineage>
</organism>
<dbReference type="GO" id="GO:0016491">
    <property type="term" value="F:oxidoreductase activity"/>
    <property type="evidence" value="ECO:0007669"/>
    <property type="project" value="UniProtKB-KW"/>
</dbReference>
<reference evidence="5 6" key="1">
    <citation type="submission" date="2015-12" db="EMBL/GenBank/DDBJ databases">
        <title>Draft genome sequence of Streptomyces silvensis ATCC 53525, a producer of novel hormone antagonists.</title>
        <authorList>
            <person name="Johnston C.W."/>
            <person name="Li Y."/>
            <person name="Magarvey N.A."/>
        </authorList>
    </citation>
    <scope>NUCLEOTIDE SEQUENCE [LARGE SCALE GENOMIC DNA]</scope>
    <source>
        <strain evidence="5 6">ATCC 53525</strain>
    </source>
</reference>
<evidence type="ECO:0000313" key="5">
    <source>
        <dbReference type="EMBL" id="KUF14924.1"/>
    </source>
</evidence>
<dbReference type="InterPro" id="IPR036291">
    <property type="entry name" value="NAD(P)-bd_dom_sf"/>
</dbReference>
<dbReference type="STRING" id="1765722.AT728_36955"/>
<evidence type="ECO:0000256" key="1">
    <source>
        <dbReference type="ARBA" id="ARBA00006484"/>
    </source>
</evidence>
<dbReference type="SMART" id="SM00822">
    <property type="entry name" value="PKS_KR"/>
    <property type="match status" value="1"/>
</dbReference>
<dbReference type="CDD" id="cd05233">
    <property type="entry name" value="SDR_c"/>
    <property type="match status" value="1"/>
</dbReference>
<evidence type="ECO:0000256" key="2">
    <source>
        <dbReference type="ARBA" id="ARBA00023002"/>
    </source>
</evidence>
<name>A0A0W7WWK2_9ACTN</name>
<evidence type="ECO:0000313" key="6">
    <source>
        <dbReference type="Proteomes" id="UP000054804"/>
    </source>
</evidence>
<dbReference type="InterPro" id="IPR020904">
    <property type="entry name" value="Sc_DH/Rdtase_CS"/>
</dbReference>
<accession>A0A0W7WWK2</accession>
<dbReference type="PRINTS" id="PR00081">
    <property type="entry name" value="GDHRDH"/>
</dbReference>
<dbReference type="PANTHER" id="PTHR44196:SF1">
    <property type="entry name" value="DEHYDROGENASE_REDUCTASE SDR FAMILY MEMBER 7B"/>
    <property type="match status" value="1"/>
</dbReference>
<dbReference type="Proteomes" id="UP000054804">
    <property type="component" value="Unassembled WGS sequence"/>
</dbReference>
<dbReference type="InterPro" id="IPR057326">
    <property type="entry name" value="KR_dom"/>
</dbReference>
<dbReference type="SUPFAM" id="SSF51735">
    <property type="entry name" value="NAD(P)-binding Rossmann-fold domains"/>
    <property type="match status" value="1"/>
</dbReference>
<proteinExistence type="inferred from homology"/>
<keyword evidence="6" id="KW-1185">Reference proteome</keyword>
<dbReference type="PROSITE" id="PS00061">
    <property type="entry name" value="ADH_SHORT"/>
    <property type="match status" value="1"/>
</dbReference>
<dbReference type="GO" id="GO:0016020">
    <property type="term" value="C:membrane"/>
    <property type="evidence" value="ECO:0007669"/>
    <property type="project" value="TreeGrafter"/>
</dbReference>
<dbReference type="RefSeq" id="WP_058850957.1">
    <property type="nucleotide sequence ID" value="NZ_LOCL01000051.1"/>
</dbReference>
<dbReference type="EMBL" id="LOCL01000051">
    <property type="protein sequence ID" value="KUF14924.1"/>
    <property type="molecule type" value="Genomic_DNA"/>
</dbReference>
<feature type="region of interest" description="Disordered" evidence="3">
    <location>
        <begin position="267"/>
        <end position="291"/>
    </location>
</feature>
<evidence type="ECO:0000256" key="3">
    <source>
        <dbReference type="SAM" id="MobiDB-lite"/>
    </source>
</evidence>
<dbReference type="PANTHER" id="PTHR44196">
    <property type="entry name" value="DEHYDROGENASE/REDUCTASE SDR FAMILY MEMBER 7B"/>
    <property type="match status" value="1"/>
</dbReference>
<sequence>MRTGPLCDRTVVVTGAARGIGAALAHELARRGARIALLGHEKEALAATAAALPTATLVREVDVTDLAALDDAAHEVRTRLTPPSVVIANAGVAEGGPFLASDPDDWRRVIDVNVVGSAHTARVFLPDLLATSGYFLQIASLAAIGAAPLLSAYCVSKAGVEALAHTLQAETAHRGVAVGVAYLNWVDTGMVRDLDRHRLLRGLRTSMPPPARGTSDPAAVAARLVRAVEHRRTAVYVPSWLRLVQPLRAALPPVVLRVARRRLPRLDAGVTDPGSGPLGAGGRADRRADGR</sequence>
<dbReference type="AlphaFoldDB" id="A0A0W7WWK2"/>
<evidence type="ECO:0000259" key="4">
    <source>
        <dbReference type="SMART" id="SM00822"/>
    </source>
</evidence>
<dbReference type="Gene3D" id="3.40.50.720">
    <property type="entry name" value="NAD(P)-binding Rossmann-like Domain"/>
    <property type="match status" value="1"/>
</dbReference>
<protein>
    <submittedName>
        <fullName evidence="5">Short-chain dehydrogenase</fullName>
    </submittedName>
</protein>
<dbReference type="NCBIfam" id="NF004526">
    <property type="entry name" value="PRK05872.1"/>
    <property type="match status" value="1"/>
</dbReference>
<dbReference type="InterPro" id="IPR002347">
    <property type="entry name" value="SDR_fam"/>
</dbReference>